<keyword evidence="1" id="KW-0812">Transmembrane</keyword>
<dbReference type="EMBL" id="AP011116">
    <property type="protein sequence ID" value="BAH55691.1"/>
    <property type="molecule type" value="Genomic_DNA"/>
</dbReference>
<dbReference type="RefSeq" id="WP_007296109.1">
    <property type="nucleotide sequence ID" value="NC_012520.1"/>
</dbReference>
<evidence type="ECO:0000313" key="3">
    <source>
        <dbReference type="Proteomes" id="UP000002212"/>
    </source>
</evidence>
<feature type="transmembrane region" description="Helical" evidence="1">
    <location>
        <begin position="34"/>
        <end position="53"/>
    </location>
</feature>
<dbReference type="OrthoDB" id="9794709at2"/>
<keyword evidence="2" id="KW-0614">Plasmid</keyword>
<dbReference type="PATRIC" id="fig|632772.20.peg.7912"/>
<reference evidence="2 3" key="1">
    <citation type="submission" date="2009-03" db="EMBL/GenBank/DDBJ databases">
        <title>Comparison of the complete genome sequences of Rhodococcus erythropolis PR4 and Rhodococcus opacus B4.</title>
        <authorList>
            <person name="Takarada H."/>
            <person name="Sekine M."/>
            <person name="Hosoyama A."/>
            <person name="Yamada R."/>
            <person name="Fujisawa T."/>
            <person name="Omata S."/>
            <person name="Shimizu A."/>
            <person name="Tsukatani N."/>
            <person name="Tanikawa S."/>
            <person name="Fujita N."/>
            <person name="Harayama S."/>
        </authorList>
    </citation>
    <scope>NUCLEOTIDE SEQUENCE [LARGE SCALE GENOMIC DNA]</scope>
    <source>
        <strain evidence="2 3">B4</strain>
        <plasmid evidence="2 3">pROB01</plasmid>
    </source>
</reference>
<name>C1BCU7_RHOOB</name>
<proteinExistence type="predicted"/>
<keyword evidence="1" id="KW-1133">Transmembrane helix</keyword>
<feature type="transmembrane region" description="Helical" evidence="1">
    <location>
        <begin position="91"/>
        <end position="108"/>
    </location>
</feature>
<dbReference type="AlphaFoldDB" id="C1BCU7"/>
<feature type="transmembrane region" description="Helical" evidence="1">
    <location>
        <begin position="239"/>
        <end position="263"/>
    </location>
</feature>
<dbReference type="Proteomes" id="UP000002212">
    <property type="component" value="Plasmid pROB01"/>
</dbReference>
<feature type="transmembrane region" description="Helical" evidence="1">
    <location>
        <begin position="181"/>
        <end position="202"/>
    </location>
</feature>
<protein>
    <submittedName>
        <fullName evidence="2">Hypothetical membrane protein</fullName>
    </submittedName>
</protein>
<accession>C1BCU7</accession>
<evidence type="ECO:0000256" key="1">
    <source>
        <dbReference type="SAM" id="Phobius"/>
    </source>
</evidence>
<feature type="transmembrane region" description="Helical" evidence="1">
    <location>
        <begin position="114"/>
        <end position="136"/>
    </location>
</feature>
<feature type="transmembrane region" description="Helical" evidence="1">
    <location>
        <begin position="59"/>
        <end position="79"/>
    </location>
</feature>
<feature type="transmembrane region" description="Helical" evidence="1">
    <location>
        <begin position="291"/>
        <end position="310"/>
    </location>
</feature>
<dbReference type="HOGENOM" id="CLU_037198_0_0_11"/>
<feature type="transmembrane region" description="Helical" evidence="1">
    <location>
        <begin position="156"/>
        <end position="175"/>
    </location>
</feature>
<organism evidence="2 3">
    <name type="scientific">Rhodococcus opacus (strain B4)</name>
    <dbReference type="NCBI Taxonomy" id="632772"/>
    <lineage>
        <taxon>Bacteria</taxon>
        <taxon>Bacillati</taxon>
        <taxon>Actinomycetota</taxon>
        <taxon>Actinomycetes</taxon>
        <taxon>Mycobacteriales</taxon>
        <taxon>Nocardiaceae</taxon>
        <taxon>Rhodococcus</taxon>
    </lineage>
</organism>
<dbReference type="InterPro" id="IPR007136">
    <property type="entry name" value="DUF347"/>
</dbReference>
<dbReference type="KEGG" id="rop:ROP_pROB01-01920"/>
<dbReference type="Pfam" id="PF03988">
    <property type="entry name" value="DUF347"/>
    <property type="match status" value="4"/>
</dbReference>
<keyword evidence="1" id="KW-0472">Membrane</keyword>
<feature type="transmembrane region" description="Helical" evidence="1">
    <location>
        <begin position="209"/>
        <end position="227"/>
    </location>
</feature>
<gene>
    <name evidence="2" type="ordered locus">ROP_pROB01-01920</name>
</gene>
<sequence>MFSHVALRSDVVDEATRSETIKAQRAMLSKVPEITVWFWVIKILCTTVGESFADWINMTLGFGLNTTALTFTVILAAVLGWQLRLSRYEPFVYWLTVVVLSVTGTLYTDILTDVLGIPLALSTSVFAAALTIVFAVWFVRERTLSIHSIVTVPRELFYWLAVLITFALGTAAGDWTLDLTGWGPGVSVLLPAGLIVLIVIGWRLGANAVLSFWLAYILTRPLGANLGDWLASPSTDHGLGLGTALTSAIFLTAILATVVYLTLTRSDVIEEHEQTHTTTITTHPTRERIMLGYYVAVAVATGALLIWAAGQPHATAASDEETGTTPVITTLTPGQVSAHFPPTEIAQFRTIAEDTLGKVQAGDQADATARIKDLETAWDDDETTLRPLDETTWTVLDGQIDSVLHALRASKPDTATETQTLTALLTALR</sequence>
<evidence type="ECO:0000313" key="2">
    <source>
        <dbReference type="EMBL" id="BAH55691.1"/>
    </source>
</evidence>
<geneLocation type="plasmid" evidence="2 3">
    <name>pROB01</name>
</geneLocation>